<dbReference type="InterPro" id="IPR051531">
    <property type="entry name" value="N-acetyltransferase"/>
</dbReference>
<dbReference type="Gene3D" id="3.40.630.30">
    <property type="match status" value="1"/>
</dbReference>
<evidence type="ECO:0000313" key="5">
    <source>
        <dbReference type="EMBL" id="CAB4730322.1"/>
    </source>
</evidence>
<dbReference type="EMBL" id="CAEZYS010000020">
    <property type="protein sequence ID" value="CAB4730322.1"/>
    <property type="molecule type" value="Genomic_DNA"/>
</dbReference>
<keyword evidence="2" id="KW-0012">Acyltransferase</keyword>
<evidence type="ECO:0000256" key="1">
    <source>
        <dbReference type="ARBA" id="ARBA00022679"/>
    </source>
</evidence>
<organism evidence="5">
    <name type="scientific">freshwater metagenome</name>
    <dbReference type="NCBI Taxonomy" id="449393"/>
    <lineage>
        <taxon>unclassified sequences</taxon>
        <taxon>metagenomes</taxon>
        <taxon>ecological metagenomes</taxon>
    </lineage>
</organism>
<dbReference type="SUPFAM" id="SSF55729">
    <property type="entry name" value="Acyl-CoA N-acyltransferases (Nat)"/>
    <property type="match status" value="1"/>
</dbReference>
<feature type="domain" description="N-acetyltransferase" evidence="4">
    <location>
        <begin position="47"/>
        <end position="197"/>
    </location>
</feature>
<dbReference type="Pfam" id="PF13302">
    <property type="entry name" value="Acetyltransf_3"/>
    <property type="match status" value="1"/>
</dbReference>
<dbReference type="AlphaFoldDB" id="A0A6J6S6J0"/>
<evidence type="ECO:0000256" key="3">
    <source>
        <dbReference type="ARBA" id="ARBA00038502"/>
    </source>
</evidence>
<dbReference type="GO" id="GO:0005737">
    <property type="term" value="C:cytoplasm"/>
    <property type="evidence" value="ECO:0007669"/>
    <property type="project" value="TreeGrafter"/>
</dbReference>
<dbReference type="InterPro" id="IPR000182">
    <property type="entry name" value="GNAT_dom"/>
</dbReference>
<comment type="similarity">
    <text evidence="3">Belongs to the acetyltransferase family. RimJ subfamily.</text>
</comment>
<gene>
    <name evidence="5" type="ORF">UFOPK2782_00275</name>
    <name evidence="6" type="ORF">UFOPK3828_00360</name>
</gene>
<name>A0A6J6S6J0_9ZZZZ</name>
<dbReference type="PANTHER" id="PTHR43792">
    <property type="entry name" value="GNAT FAMILY, PUTATIVE (AFU_ORTHOLOGUE AFUA_3G00765)-RELATED-RELATED"/>
    <property type="match status" value="1"/>
</dbReference>
<evidence type="ECO:0000259" key="4">
    <source>
        <dbReference type="PROSITE" id="PS51186"/>
    </source>
</evidence>
<dbReference type="PANTHER" id="PTHR43792:SF8">
    <property type="entry name" value="[RIBOSOMAL PROTEIN US5]-ALANINE N-ACETYLTRANSFERASE"/>
    <property type="match status" value="1"/>
</dbReference>
<keyword evidence="1" id="KW-0808">Transferase</keyword>
<proteinExistence type="inferred from homology"/>
<protein>
    <submittedName>
        <fullName evidence="5">Unannotated protein</fullName>
    </submittedName>
</protein>
<dbReference type="EMBL" id="CAFBNP010000043">
    <property type="protein sequence ID" value="CAB4950715.1"/>
    <property type="molecule type" value="Genomic_DNA"/>
</dbReference>
<evidence type="ECO:0000256" key="2">
    <source>
        <dbReference type="ARBA" id="ARBA00023315"/>
    </source>
</evidence>
<accession>A0A6J6S6J0</accession>
<reference evidence="5" key="1">
    <citation type="submission" date="2020-05" db="EMBL/GenBank/DDBJ databases">
        <authorList>
            <person name="Chiriac C."/>
            <person name="Salcher M."/>
            <person name="Ghai R."/>
            <person name="Kavagutti S V."/>
        </authorList>
    </citation>
    <scope>NUCLEOTIDE SEQUENCE</scope>
</reference>
<dbReference type="GO" id="GO:0008999">
    <property type="term" value="F:protein-N-terminal-alanine acetyltransferase activity"/>
    <property type="evidence" value="ECO:0007669"/>
    <property type="project" value="TreeGrafter"/>
</dbReference>
<dbReference type="InterPro" id="IPR016181">
    <property type="entry name" value="Acyl_CoA_acyltransferase"/>
</dbReference>
<dbReference type="PROSITE" id="PS51186">
    <property type="entry name" value="GNAT"/>
    <property type="match status" value="1"/>
</dbReference>
<sequence>MIGVQTKLATNSTWPIKLYDNELFLRPLRFRDKKAWDLSRGKNREWLTPWEATRPEIESHLALPTYYGMVQSYRRDGQSLRSISLGIWLKENGDEVFIGQITLGGIVFGAMRGGHIGYWIDQSHANKGYTSRAVSLLTEFGLENLALHRIEINLRPENEASKRVAEKCGYIFEGIRPRYLHIAGAWRDHLTYVKENPRIK</sequence>
<evidence type="ECO:0000313" key="6">
    <source>
        <dbReference type="EMBL" id="CAB4950715.1"/>
    </source>
</evidence>